<dbReference type="AlphaFoldDB" id="Q6ACV9"/>
<proteinExistence type="predicted"/>
<name>Q6ACV9_LEIXX</name>
<gene>
    <name evidence="3" type="ordered locus">Lxx20860</name>
</gene>
<keyword evidence="1" id="KW-0812">Transmembrane</keyword>
<dbReference type="Pfam" id="PF12089">
    <property type="entry name" value="DUF3566"/>
    <property type="match status" value="1"/>
</dbReference>
<dbReference type="KEGG" id="lxx:Lxx20860"/>
<evidence type="ECO:0000256" key="1">
    <source>
        <dbReference type="SAM" id="Phobius"/>
    </source>
</evidence>
<evidence type="ECO:0000313" key="4">
    <source>
        <dbReference type="Proteomes" id="UP000001306"/>
    </source>
</evidence>
<accession>Q6ACV9</accession>
<feature type="domain" description="DUF3566" evidence="2">
    <location>
        <begin position="18"/>
        <end position="131"/>
    </location>
</feature>
<dbReference type="HOGENOM" id="CLU_046697_4_1_11"/>
<keyword evidence="4" id="KW-1185">Reference proteome</keyword>
<keyword evidence="1" id="KW-0472">Membrane</keyword>
<evidence type="ECO:0000259" key="2">
    <source>
        <dbReference type="Pfam" id="PF12089"/>
    </source>
</evidence>
<feature type="transmembrane region" description="Helical" evidence="1">
    <location>
        <begin position="37"/>
        <end position="58"/>
    </location>
</feature>
<protein>
    <submittedName>
        <fullName evidence="3">Integral membrane protein</fullName>
    </submittedName>
</protein>
<dbReference type="EMBL" id="AE016822">
    <property type="protein sequence ID" value="AAT89784.1"/>
    <property type="molecule type" value="Genomic_DNA"/>
</dbReference>
<evidence type="ECO:0000313" key="3">
    <source>
        <dbReference type="EMBL" id="AAT89784.1"/>
    </source>
</evidence>
<organism evidence="3 4">
    <name type="scientific">Leifsonia xyli subsp. xyli (strain CTCB07)</name>
    <dbReference type="NCBI Taxonomy" id="281090"/>
    <lineage>
        <taxon>Bacteria</taxon>
        <taxon>Bacillati</taxon>
        <taxon>Actinomycetota</taxon>
        <taxon>Actinomycetes</taxon>
        <taxon>Micrococcales</taxon>
        <taxon>Microbacteriaceae</taxon>
        <taxon>Leifsonia</taxon>
    </lineage>
</organism>
<dbReference type="STRING" id="281090.Lxx20860"/>
<dbReference type="Proteomes" id="UP000001306">
    <property type="component" value="Chromosome"/>
</dbReference>
<reference evidence="3 4" key="1">
    <citation type="journal article" date="2004" name="Mol. Plant Microbe Interact.">
        <title>The genome sequence of the Gram-positive sugarcane pathogen Leifsonia xyli subsp. xyli.</title>
        <authorList>
            <person name="Monteiro-Vitorello C.B."/>
            <person name="Camargo L.E.A."/>
            <person name="Van Sluys M.A."/>
            <person name="Kitajima J.P."/>
            <person name="Truffi D."/>
            <person name="do Amaral A.M."/>
            <person name="Harakava R."/>
            <person name="de Oliveira J.C.F."/>
            <person name="Wood D."/>
            <person name="de Oliveira M.C."/>
            <person name="Miyaki C.Y."/>
            <person name="Takita M.A."/>
            <person name="da Silva A.C.R."/>
            <person name="Furlan L.R."/>
            <person name="Carraro D.M."/>
            <person name="Camarotte G."/>
            <person name="Almeida N.F. Jr."/>
            <person name="Carrer H."/>
            <person name="Coutinho L.L."/>
            <person name="El-Dorry H.A."/>
            <person name="Ferro M.I.T."/>
            <person name="Gagliardi P.R."/>
            <person name="Giglioti E."/>
            <person name="Goldman M.H.S."/>
            <person name="Goldman G.H."/>
            <person name="Kimura E.T."/>
            <person name="Ferro E.S."/>
            <person name="Kuramae E.E."/>
            <person name="Lemos E.G.M."/>
            <person name="Lemos M.V.F."/>
            <person name="Mauro S.M.Z."/>
            <person name="Machado M.A."/>
            <person name="Marino C.L."/>
            <person name="Menck C.F."/>
            <person name="Nunes L.R."/>
            <person name="Oliveira R.C."/>
            <person name="Pereira G.G."/>
            <person name="Siqueira W."/>
            <person name="de Souza A.A."/>
            <person name="Tsai S.M."/>
            <person name="Zanca A.S."/>
            <person name="Simpson A.J.G."/>
            <person name="Brumbley S.M."/>
            <person name="Setubal J.C."/>
        </authorList>
    </citation>
    <scope>NUCLEOTIDE SEQUENCE [LARGE SCALE GENOMIC DNA]</scope>
    <source>
        <strain evidence="3 4">CTCB07</strain>
    </source>
</reference>
<dbReference type="InterPro" id="IPR021949">
    <property type="entry name" value="DUF3566_TM"/>
</dbReference>
<feature type="transmembrane region" description="Helical" evidence="1">
    <location>
        <begin position="91"/>
        <end position="119"/>
    </location>
</feature>
<keyword evidence="1" id="KW-1133">Transmembrane helix</keyword>
<sequence length="134" mass="14135">MAAPARGGTMPAQKKQAKQVIMRLVYVDFWSALKMSFLVSLVVAAFTVVLALLLWTALERFGAIGAASDFLTSIAGKKGAELVSDLTFPNVMTFTLVVALLEVIVVSALGAIAAALYNLATNVAGGWKLIFGNE</sequence>